<evidence type="ECO:0000313" key="1">
    <source>
        <dbReference type="EMBL" id="MDD7963300.1"/>
    </source>
</evidence>
<dbReference type="EMBL" id="JAQZCI010000004">
    <property type="protein sequence ID" value="MDD7963300.1"/>
    <property type="molecule type" value="Genomic_DNA"/>
</dbReference>
<accession>A0ABT5SKE7</accession>
<name>A0ABT5SKE7_9MICO</name>
<proteinExistence type="predicted"/>
<comment type="caution">
    <text evidence="1">The sequence shown here is derived from an EMBL/GenBank/DDBJ whole genome shotgun (WGS) entry which is preliminary data.</text>
</comment>
<dbReference type="RefSeq" id="WP_274264878.1">
    <property type="nucleotide sequence ID" value="NZ_JAQZCI010000004.1"/>
</dbReference>
<keyword evidence="2" id="KW-1185">Reference proteome</keyword>
<organism evidence="1 2">
    <name type="scientific">Microbacterium thalli</name>
    <dbReference type="NCBI Taxonomy" id="3027921"/>
    <lineage>
        <taxon>Bacteria</taxon>
        <taxon>Bacillati</taxon>
        <taxon>Actinomycetota</taxon>
        <taxon>Actinomycetes</taxon>
        <taxon>Micrococcales</taxon>
        <taxon>Microbacteriaceae</taxon>
        <taxon>Microbacterium</taxon>
    </lineage>
</organism>
<evidence type="ECO:0000313" key="2">
    <source>
        <dbReference type="Proteomes" id="UP001218170"/>
    </source>
</evidence>
<protein>
    <submittedName>
        <fullName evidence="1">Uncharacterized protein</fullName>
    </submittedName>
</protein>
<gene>
    <name evidence="1" type="ORF">PUW80_13165</name>
</gene>
<dbReference type="Proteomes" id="UP001218170">
    <property type="component" value="Unassembled WGS sequence"/>
</dbReference>
<reference evidence="1 2" key="1">
    <citation type="submission" date="2023-02" db="EMBL/GenBank/DDBJ databases">
        <title>Study of novel species of the Microbacterium genus.</title>
        <authorList>
            <person name="Arroyo-Herrera I."/>
            <person name="Roman-Ponce B."/>
            <person name="Vasquez-Murrieta M.S."/>
        </authorList>
    </citation>
    <scope>NUCLEOTIDE SEQUENCE [LARGE SCALE GENOMIC DNA]</scope>
    <source>
        <strain evidence="1 2">NE1TT3</strain>
    </source>
</reference>
<sequence>MPTLNLRKHRIPAAGEATFTREVIFQQFGLSINDFIPVANVTERGQVITALNTATPPAGPTAERPIAFARADAPGLHRMEYTYDGVVFIPFDGVMRFPTRDAADAFGTANAGMLTTDDRCVAGGQNLRWSIDRWVPLWPAVRVFRSGLHSSGSPFRTNGGTFRLNWDAEAEDPADFHSAGLNPDRLTVPPGMGGVYAFDGKTRVEDNGADECLFFLDKNGVKVDSTETALQGGYYKRGLIAGEIRLNPNDWVAFCVNKPGDPANLTPAQSVFGMRWVRP</sequence>